<reference evidence="1 2" key="1">
    <citation type="submission" date="2012-04" db="EMBL/GenBank/DDBJ databases">
        <title>The Genome Sequence of Saprolegnia declina VS20.</title>
        <authorList>
            <consortium name="The Broad Institute Genome Sequencing Platform"/>
            <person name="Russ C."/>
            <person name="Nusbaum C."/>
            <person name="Tyler B."/>
            <person name="van West P."/>
            <person name="Dieguez-Uribeondo J."/>
            <person name="de Bruijn I."/>
            <person name="Tripathy S."/>
            <person name="Jiang R."/>
            <person name="Young S.K."/>
            <person name="Zeng Q."/>
            <person name="Gargeya S."/>
            <person name="Fitzgerald M."/>
            <person name="Haas B."/>
            <person name="Abouelleil A."/>
            <person name="Alvarado L."/>
            <person name="Arachchi H.M."/>
            <person name="Berlin A."/>
            <person name="Chapman S.B."/>
            <person name="Goldberg J."/>
            <person name="Griggs A."/>
            <person name="Gujja S."/>
            <person name="Hansen M."/>
            <person name="Howarth C."/>
            <person name="Imamovic A."/>
            <person name="Larimer J."/>
            <person name="McCowen C."/>
            <person name="Montmayeur A."/>
            <person name="Murphy C."/>
            <person name="Neiman D."/>
            <person name="Pearson M."/>
            <person name="Priest M."/>
            <person name="Roberts A."/>
            <person name="Saif S."/>
            <person name="Shea T."/>
            <person name="Sisk P."/>
            <person name="Sykes S."/>
            <person name="Wortman J."/>
            <person name="Nusbaum C."/>
            <person name="Birren B."/>
        </authorList>
    </citation>
    <scope>NUCLEOTIDE SEQUENCE [LARGE SCALE GENOMIC DNA]</scope>
    <source>
        <strain evidence="1 2">VS20</strain>
    </source>
</reference>
<dbReference type="AlphaFoldDB" id="T0R0Y8"/>
<dbReference type="InParanoid" id="T0R0Y8"/>
<evidence type="ECO:0000313" key="2">
    <source>
        <dbReference type="Proteomes" id="UP000030762"/>
    </source>
</evidence>
<organism evidence="1 2">
    <name type="scientific">Saprolegnia diclina (strain VS20)</name>
    <dbReference type="NCBI Taxonomy" id="1156394"/>
    <lineage>
        <taxon>Eukaryota</taxon>
        <taxon>Sar</taxon>
        <taxon>Stramenopiles</taxon>
        <taxon>Oomycota</taxon>
        <taxon>Saprolegniomycetes</taxon>
        <taxon>Saprolegniales</taxon>
        <taxon>Saprolegniaceae</taxon>
        <taxon>Saprolegnia</taxon>
    </lineage>
</organism>
<protein>
    <recommendedName>
        <fullName evidence="3">START domain-containing protein</fullName>
    </recommendedName>
</protein>
<name>T0R0Y8_SAPDV</name>
<sequence>MQPRKRLKTSELVNKLRHDAYALEQVLRQKRTRASTQLPWEDVAQALKDDMLDKVRDNRSLKQAIARNKRLLPLLQQWVQSWQPTRTLGARENWRHSHLLAGDETFRQAAYDWVLHQVYYHTPAAMANAVYPINDPAPFIDVAVHCDDDDRFSVGVATQMILPYALPDVARGYWAAEQTFTQAFAANRDFHNKGACKYLAADADVLYIREDLGSTDQKISDNVLMGRFHDNEERTTMVLRTVLHDDVYPSQGASTWNVDTKQWVVAERLNDHTTRVRTYYTVDHPSTASGYVSLADYATCSLIPLNPNADTVKAQITTRLRNLHTTQRAFFMTHLVNAIACTAARATSGH</sequence>
<keyword evidence="2" id="KW-1185">Reference proteome</keyword>
<dbReference type="OMA" id="ARENWRH"/>
<evidence type="ECO:0008006" key="3">
    <source>
        <dbReference type="Google" id="ProtNLM"/>
    </source>
</evidence>
<dbReference type="EMBL" id="JH767262">
    <property type="protein sequence ID" value="EQC25658.1"/>
    <property type="molecule type" value="Genomic_DNA"/>
</dbReference>
<dbReference type="Proteomes" id="UP000030762">
    <property type="component" value="Unassembled WGS sequence"/>
</dbReference>
<dbReference type="GeneID" id="19957206"/>
<proteinExistence type="predicted"/>
<accession>T0R0Y8</accession>
<dbReference type="RefSeq" id="XP_008620915.1">
    <property type="nucleotide sequence ID" value="XM_008622693.1"/>
</dbReference>
<evidence type="ECO:0000313" key="1">
    <source>
        <dbReference type="EMBL" id="EQC25658.1"/>
    </source>
</evidence>
<dbReference type="OrthoDB" id="10297727at2759"/>
<dbReference type="VEuPathDB" id="FungiDB:SDRG_16479"/>
<gene>
    <name evidence="1" type="ORF">SDRG_16479</name>
</gene>